<name>A0ACC2IVA7_9PLEO</name>
<organism evidence="1 2">
    <name type="scientific">Boeremia exigua</name>
    <dbReference type="NCBI Taxonomy" id="749465"/>
    <lineage>
        <taxon>Eukaryota</taxon>
        <taxon>Fungi</taxon>
        <taxon>Dikarya</taxon>
        <taxon>Ascomycota</taxon>
        <taxon>Pezizomycotina</taxon>
        <taxon>Dothideomycetes</taxon>
        <taxon>Pleosporomycetidae</taxon>
        <taxon>Pleosporales</taxon>
        <taxon>Pleosporineae</taxon>
        <taxon>Didymellaceae</taxon>
        <taxon>Boeremia</taxon>
    </lineage>
</organism>
<accession>A0ACC2IVA7</accession>
<dbReference type="EMBL" id="JAPHNI010000001">
    <property type="protein sequence ID" value="KAJ8119115.1"/>
    <property type="molecule type" value="Genomic_DNA"/>
</dbReference>
<dbReference type="Proteomes" id="UP001153331">
    <property type="component" value="Unassembled WGS sequence"/>
</dbReference>
<keyword evidence="2" id="KW-1185">Reference proteome</keyword>
<evidence type="ECO:0000313" key="2">
    <source>
        <dbReference type="Proteomes" id="UP001153331"/>
    </source>
</evidence>
<proteinExistence type="predicted"/>
<comment type="caution">
    <text evidence="1">The sequence shown here is derived from an EMBL/GenBank/DDBJ whole genome shotgun (WGS) entry which is preliminary data.</text>
</comment>
<sequence length="68" mass="7743">MAHEICLVQEAEEWYWVDVLEECVNVLPDSGSVTPENAAGYEWVDVENTEDQHTCLGFVILTYPGLQR</sequence>
<gene>
    <name evidence="1" type="ORF">OPT61_g20</name>
</gene>
<evidence type="ECO:0000313" key="1">
    <source>
        <dbReference type="EMBL" id="KAJ8119115.1"/>
    </source>
</evidence>
<reference evidence="1" key="1">
    <citation type="submission" date="2022-11" db="EMBL/GenBank/DDBJ databases">
        <title>Genome Sequence of Boeremia exigua.</title>
        <authorList>
            <person name="Buettner E."/>
        </authorList>
    </citation>
    <scope>NUCLEOTIDE SEQUENCE</scope>
    <source>
        <strain evidence="1">CU02</strain>
    </source>
</reference>
<protein>
    <submittedName>
        <fullName evidence="1">Uncharacterized protein</fullName>
    </submittedName>
</protein>